<dbReference type="PANTHER" id="PTHR21506">
    <property type="entry name" value="COMPONENT OF OLIGOMERIC GOLGI COMPLEX 6"/>
    <property type="match status" value="1"/>
</dbReference>
<feature type="region of interest" description="Disordered" evidence="1">
    <location>
        <begin position="334"/>
        <end position="366"/>
    </location>
</feature>
<feature type="domain" description="Conserved Oligomeric Golgi complex subunit 6 C-terminal" evidence="2">
    <location>
        <begin position="94"/>
        <end position="337"/>
    </location>
</feature>
<gene>
    <name evidence="3" type="ORF">ACHAW5_007115</name>
</gene>
<protein>
    <recommendedName>
        <fullName evidence="2">Conserved Oligomeric Golgi complex subunit 6 C-terminal domain-containing protein</fullName>
    </recommendedName>
</protein>
<dbReference type="Proteomes" id="UP001530315">
    <property type="component" value="Unassembled WGS sequence"/>
</dbReference>
<organism evidence="3 4">
    <name type="scientific">Stephanodiscus triporus</name>
    <dbReference type="NCBI Taxonomy" id="2934178"/>
    <lineage>
        <taxon>Eukaryota</taxon>
        <taxon>Sar</taxon>
        <taxon>Stramenopiles</taxon>
        <taxon>Ochrophyta</taxon>
        <taxon>Bacillariophyta</taxon>
        <taxon>Coscinodiscophyceae</taxon>
        <taxon>Thalassiosirophycidae</taxon>
        <taxon>Stephanodiscales</taxon>
        <taxon>Stephanodiscaceae</taxon>
        <taxon>Stephanodiscus</taxon>
    </lineage>
</organism>
<feature type="compositionally biased region" description="Low complexity" evidence="1">
    <location>
        <begin position="54"/>
        <end position="64"/>
    </location>
</feature>
<sequence>MEGGRGDPWNHPNAALSVVANPSRRTMDDSGAFLDALERLTVIRRELTKAFGSGADPAADASSFDLERGDIDVGTSDDGTGGTGGRVRSLGTHSALRMMEQLAARQERAHERLYRFLQHFLGIGIAAPSTSMSMSSAPTSSADAGGRHPPSLGALGRFRDGDEMDEAFHHPLARRAIHVLRHSSARRMHALELVAAGRRTEVTRRFLLALTSGYGGMAPIEMKAHDPVAYVGDMLAFAFRAFRVEGELIDTLLRWDDDGEGGGGGGGNDGDDEGGGGSSKDATAEGEQADDVAGDTDDDDEDRGYNKPMNAIEMLAQSMGGLARPLRTRISQVVSSLASQGPSRADDHADTANRHGTNDEDDETSSSSLGRLVALFSVCGLLRFYCAAVQKALERLEDRNTSPDVRRAENPLFVTCDECLAEAADSFVASVRVFGAMLPTHSTSSSESEAQLAQRAIVRISEERIASPGFSEDFASSSAEAEDVVSKQLSLPVLVGTMIDAAMPHLRTLDDCAALKSALNVALKCGLKASDSVKWCQLVQETERDLVESFVNAETDEVLQVCGLEGLRSSLQHMNGVYVEGMTMSSHPGLSQRDVELSMKKFYSSLFSPPIPTFEDTIKDPEVRKIARSKTAQRVVDVYRELYVAITGERGGYADLAFMGHDPDQVKTLLSL</sequence>
<dbReference type="Pfam" id="PF20653">
    <property type="entry name" value="COG6_C"/>
    <property type="match status" value="2"/>
</dbReference>
<reference evidence="3 4" key="1">
    <citation type="submission" date="2024-10" db="EMBL/GenBank/DDBJ databases">
        <title>Updated reference genomes for cyclostephanoid diatoms.</title>
        <authorList>
            <person name="Roberts W.R."/>
            <person name="Alverson A.J."/>
        </authorList>
    </citation>
    <scope>NUCLEOTIDE SEQUENCE [LARGE SCALE GENOMIC DNA]</scope>
    <source>
        <strain evidence="3 4">AJA276-08</strain>
    </source>
</reference>
<comment type="caution">
    <text evidence="3">The sequence shown here is derived from an EMBL/GenBank/DDBJ whole genome shotgun (WGS) entry which is preliminary data.</text>
</comment>
<keyword evidence="4" id="KW-1185">Reference proteome</keyword>
<evidence type="ECO:0000313" key="3">
    <source>
        <dbReference type="EMBL" id="KAL3778034.1"/>
    </source>
</evidence>
<dbReference type="PANTHER" id="PTHR21506:SF0">
    <property type="entry name" value="CONSERVED OLIGOMERIC GOLGI COMPLEX SUBUNIT 6"/>
    <property type="match status" value="1"/>
</dbReference>
<dbReference type="SMART" id="SM01087">
    <property type="entry name" value="COG6"/>
    <property type="match status" value="1"/>
</dbReference>
<dbReference type="EMBL" id="JALLAZ020001246">
    <property type="protein sequence ID" value="KAL3778034.1"/>
    <property type="molecule type" value="Genomic_DNA"/>
</dbReference>
<name>A0ABD3NRP9_9STRA</name>
<evidence type="ECO:0000259" key="2">
    <source>
        <dbReference type="Pfam" id="PF20653"/>
    </source>
</evidence>
<accession>A0ABD3NRP9</accession>
<evidence type="ECO:0000256" key="1">
    <source>
        <dbReference type="SAM" id="MobiDB-lite"/>
    </source>
</evidence>
<evidence type="ECO:0000313" key="4">
    <source>
        <dbReference type="Proteomes" id="UP001530315"/>
    </source>
</evidence>
<dbReference type="AlphaFoldDB" id="A0ABD3NRP9"/>
<dbReference type="InterPro" id="IPR010490">
    <property type="entry name" value="COG6"/>
</dbReference>
<feature type="region of interest" description="Disordered" evidence="1">
    <location>
        <begin position="254"/>
        <end position="306"/>
    </location>
</feature>
<dbReference type="InterPro" id="IPR048369">
    <property type="entry name" value="COG6_C"/>
</dbReference>
<feature type="domain" description="Conserved Oligomeric Golgi complex subunit 6 C-terminal" evidence="2">
    <location>
        <begin position="523"/>
        <end position="670"/>
    </location>
</feature>
<feature type="compositionally biased region" description="Acidic residues" evidence="1">
    <location>
        <begin position="287"/>
        <end position="302"/>
    </location>
</feature>
<feature type="region of interest" description="Disordered" evidence="1">
    <location>
        <begin position="54"/>
        <end position="87"/>
    </location>
</feature>
<feature type="compositionally biased region" description="Basic and acidic residues" evidence="1">
    <location>
        <begin position="344"/>
        <end position="358"/>
    </location>
</feature>
<proteinExistence type="predicted"/>